<evidence type="ECO:0000256" key="1">
    <source>
        <dbReference type="ARBA" id="ARBA00022491"/>
    </source>
</evidence>
<evidence type="ECO:0000256" key="4">
    <source>
        <dbReference type="ARBA" id="ARBA00023163"/>
    </source>
</evidence>
<accession>A0A1N6X8X2</accession>
<dbReference type="AlphaFoldDB" id="A0A1N6X8X2"/>
<dbReference type="Pfam" id="PF02909">
    <property type="entry name" value="TetR_C_1"/>
    <property type="match status" value="1"/>
</dbReference>
<dbReference type="SUPFAM" id="SSF46689">
    <property type="entry name" value="Homeodomain-like"/>
    <property type="match status" value="1"/>
</dbReference>
<dbReference type="PANTHER" id="PTHR30055">
    <property type="entry name" value="HTH-TYPE TRANSCRIPTIONAL REGULATOR RUTR"/>
    <property type="match status" value="1"/>
</dbReference>
<reference evidence="8" key="1">
    <citation type="submission" date="2017-01" db="EMBL/GenBank/DDBJ databases">
        <authorList>
            <person name="Varghese N."/>
            <person name="Submissions S."/>
        </authorList>
    </citation>
    <scope>NUCLEOTIDE SEQUENCE [LARGE SCALE GENOMIC DNA]</scope>
    <source>
        <strain evidence="8">ATCC 12950</strain>
    </source>
</reference>
<dbReference type="InterPro" id="IPR003012">
    <property type="entry name" value="Tet_transcr_reg_TetR"/>
</dbReference>
<feature type="domain" description="HTH tetR-type" evidence="6">
    <location>
        <begin position="31"/>
        <end position="91"/>
    </location>
</feature>
<dbReference type="GO" id="GO:0000976">
    <property type="term" value="F:transcription cis-regulatory region binding"/>
    <property type="evidence" value="ECO:0007669"/>
    <property type="project" value="TreeGrafter"/>
</dbReference>
<evidence type="ECO:0000256" key="3">
    <source>
        <dbReference type="ARBA" id="ARBA00023125"/>
    </source>
</evidence>
<dbReference type="GO" id="GO:0045892">
    <property type="term" value="P:negative regulation of DNA-templated transcription"/>
    <property type="evidence" value="ECO:0007669"/>
    <property type="project" value="InterPro"/>
</dbReference>
<dbReference type="SUPFAM" id="SSF48498">
    <property type="entry name" value="Tetracyclin repressor-like, C-terminal domain"/>
    <property type="match status" value="1"/>
</dbReference>
<gene>
    <name evidence="7" type="ORF">SAMN05421833_10560</name>
</gene>
<dbReference type="STRING" id="58117.SAMN05421833_10560"/>
<dbReference type="InterPro" id="IPR050109">
    <property type="entry name" value="HTH-type_TetR-like_transc_reg"/>
</dbReference>
<dbReference type="EMBL" id="FTNI01000005">
    <property type="protein sequence ID" value="SIQ98681.1"/>
    <property type="molecule type" value="Genomic_DNA"/>
</dbReference>
<name>A0A1N6X8X2_9ACTN</name>
<keyword evidence="1" id="KW-0678">Repressor</keyword>
<evidence type="ECO:0000256" key="5">
    <source>
        <dbReference type="PROSITE-ProRule" id="PRU00335"/>
    </source>
</evidence>
<organism evidence="7 8">
    <name type="scientific">Microbispora rosea</name>
    <dbReference type="NCBI Taxonomy" id="58117"/>
    <lineage>
        <taxon>Bacteria</taxon>
        <taxon>Bacillati</taxon>
        <taxon>Actinomycetota</taxon>
        <taxon>Actinomycetes</taxon>
        <taxon>Streptosporangiales</taxon>
        <taxon>Streptosporangiaceae</taxon>
        <taxon>Microbispora</taxon>
    </lineage>
</organism>
<dbReference type="Proteomes" id="UP000186096">
    <property type="component" value="Unassembled WGS sequence"/>
</dbReference>
<dbReference type="PRINTS" id="PR00400">
    <property type="entry name" value="TETREPRESSOR"/>
</dbReference>
<evidence type="ECO:0000259" key="6">
    <source>
        <dbReference type="PROSITE" id="PS50977"/>
    </source>
</evidence>
<keyword evidence="2" id="KW-0805">Transcription regulation</keyword>
<dbReference type="OrthoDB" id="2570341at2"/>
<dbReference type="InterPro" id="IPR001647">
    <property type="entry name" value="HTH_TetR"/>
</dbReference>
<dbReference type="Pfam" id="PF00440">
    <property type="entry name" value="TetR_N"/>
    <property type="match status" value="1"/>
</dbReference>
<dbReference type="PROSITE" id="PS50977">
    <property type="entry name" value="HTH_TETR_2"/>
    <property type="match status" value="1"/>
</dbReference>
<proteinExistence type="predicted"/>
<dbReference type="InterPro" id="IPR004111">
    <property type="entry name" value="Repressor_TetR_C"/>
</dbReference>
<protein>
    <submittedName>
        <fullName evidence="7">Transcriptional regulator, TetR family</fullName>
    </submittedName>
</protein>
<keyword evidence="3 5" id="KW-0238">DNA-binding</keyword>
<dbReference type="GO" id="GO:0046677">
    <property type="term" value="P:response to antibiotic"/>
    <property type="evidence" value="ECO:0007669"/>
    <property type="project" value="InterPro"/>
</dbReference>
<evidence type="ECO:0000313" key="7">
    <source>
        <dbReference type="EMBL" id="SIQ98681.1"/>
    </source>
</evidence>
<dbReference type="PANTHER" id="PTHR30055:SF151">
    <property type="entry name" value="TRANSCRIPTIONAL REGULATORY PROTEIN"/>
    <property type="match status" value="1"/>
</dbReference>
<keyword evidence="8" id="KW-1185">Reference proteome</keyword>
<dbReference type="GO" id="GO:0003700">
    <property type="term" value="F:DNA-binding transcription factor activity"/>
    <property type="evidence" value="ECO:0007669"/>
    <property type="project" value="TreeGrafter"/>
</dbReference>
<dbReference type="RefSeq" id="WP_076434112.1">
    <property type="nucleotide sequence ID" value="NZ_CP192071.1"/>
</dbReference>
<dbReference type="Gene3D" id="1.10.10.60">
    <property type="entry name" value="Homeodomain-like"/>
    <property type="match status" value="1"/>
</dbReference>
<keyword evidence="4" id="KW-0804">Transcription</keyword>
<dbReference type="InterPro" id="IPR036271">
    <property type="entry name" value="Tet_transcr_reg_TetR-rel_C_sf"/>
</dbReference>
<feature type="DNA-binding region" description="H-T-H motif" evidence="5">
    <location>
        <begin position="54"/>
        <end position="73"/>
    </location>
</feature>
<dbReference type="Gene3D" id="1.10.357.10">
    <property type="entry name" value="Tetracycline Repressor, domain 2"/>
    <property type="match status" value="1"/>
</dbReference>
<evidence type="ECO:0000256" key="2">
    <source>
        <dbReference type="ARBA" id="ARBA00023015"/>
    </source>
</evidence>
<sequence>MAGKKADDAHDVTHESIWQRMERPTRPPRAALTHAQIATAAVEIADAEGLDAVSMRRLAERLGVATMGLYRYVRGKDDVIELMVDAVYAEEARAGEGGDWREVLRVSALRLRALTLRHPWLVETTAHSGPLTPNFVARTDRLLASLDGLGLDADTAMTVIGTVTAFVTGATTARIRMARLMRKEGAEKMDDLRTLYSSRMRWLLDSGRYPAFERYIREGVRKDDDDWQFELGLDSVLDGIAARLPTSVTRRTPR</sequence>
<dbReference type="InterPro" id="IPR009057">
    <property type="entry name" value="Homeodomain-like_sf"/>
</dbReference>
<evidence type="ECO:0000313" key="8">
    <source>
        <dbReference type="Proteomes" id="UP000186096"/>
    </source>
</evidence>